<organism evidence="5 6">
    <name type="scientific">Tolypocladium ophioglossoides (strain CBS 100239)</name>
    <name type="common">Snaketongue truffleclub</name>
    <name type="synonym">Elaphocordyceps ophioglossoides</name>
    <dbReference type="NCBI Taxonomy" id="1163406"/>
    <lineage>
        <taxon>Eukaryota</taxon>
        <taxon>Fungi</taxon>
        <taxon>Dikarya</taxon>
        <taxon>Ascomycota</taxon>
        <taxon>Pezizomycotina</taxon>
        <taxon>Sordariomycetes</taxon>
        <taxon>Hypocreomycetidae</taxon>
        <taxon>Hypocreales</taxon>
        <taxon>Ophiocordycipitaceae</taxon>
        <taxon>Tolypocladium</taxon>
    </lineage>
</organism>
<accession>A0A0L0MWX6</accession>
<dbReference type="InterPro" id="IPR001401">
    <property type="entry name" value="Dynamin_GTPase"/>
</dbReference>
<evidence type="ECO:0000256" key="2">
    <source>
        <dbReference type="ARBA" id="ARBA00023134"/>
    </source>
</evidence>
<dbReference type="Gene3D" id="3.40.50.300">
    <property type="entry name" value="P-loop containing nucleotide triphosphate hydrolases"/>
    <property type="match status" value="1"/>
</dbReference>
<dbReference type="GO" id="GO:0048312">
    <property type="term" value="P:intracellular distribution of mitochondria"/>
    <property type="evidence" value="ECO:0007669"/>
    <property type="project" value="TreeGrafter"/>
</dbReference>
<dbReference type="InterPro" id="IPR020850">
    <property type="entry name" value="GED_dom"/>
</dbReference>
<dbReference type="GO" id="GO:0005525">
    <property type="term" value="F:GTP binding"/>
    <property type="evidence" value="ECO:0007669"/>
    <property type="project" value="InterPro"/>
</dbReference>
<keyword evidence="2" id="KW-0342">GTP-binding</keyword>
<dbReference type="GO" id="GO:0006897">
    <property type="term" value="P:endocytosis"/>
    <property type="evidence" value="ECO:0007669"/>
    <property type="project" value="TreeGrafter"/>
</dbReference>
<dbReference type="Pfam" id="PF00350">
    <property type="entry name" value="Dynamin_N"/>
    <property type="match status" value="1"/>
</dbReference>
<feature type="domain" description="GED" evidence="3">
    <location>
        <begin position="620"/>
        <end position="707"/>
    </location>
</feature>
<dbReference type="PROSITE" id="PS51718">
    <property type="entry name" value="G_DYNAMIN_2"/>
    <property type="match status" value="1"/>
</dbReference>
<evidence type="ECO:0000256" key="1">
    <source>
        <dbReference type="ARBA" id="ARBA00022741"/>
    </source>
</evidence>
<gene>
    <name evidence="5" type="ORF">TOPH_08959</name>
</gene>
<dbReference type="PROSITE" id="PS51388">
    <property type="entry name" value="GED"/>
    <property type="match status" value="1"/>
</dbReference>
<name>A0A0L0MWX6_TOLOC</name>
<dbReference type="SUPFAM" id="SSF52540">
    <property type="entry name" value="P-loop containing nucleoside triphosphate hydrolases"/>
    <property type="match status" value="1"/>
</dbReference>
<keyword evidence="6" id="KW-1185">Reference proteome</keyword>
<dbReference type="InterPro" id="IPR030381">
    <property type="entry name" value="G_DYNAMIN_dom"/>
</dbReference>
<evidence type="ECO:0000259" key="4">
    <source>
        <dbReference type="PROSITE" id="PS51718"/>
    </source>
</evidence>
<dbReference type="EMBL" id="LFRF01000058">
    <property type="protein sequence ID" value="KND86418.1"/>
    <property type="molecule type" value="Genomic_DNA"/>
</dbReference>
<dbReference type="Pfam" id="PF01031">
    <property type="entry name" value="Dynamin_M"/>
    <property type="match status" value="1"/>
</dbReference>
<dbReference type="CDD" id="cd08771">
    <property type="entry name" value="DLP_1"/>
    <property type="match status" value="1"/>
</dbReference>
<dbReference type="InterPro" id="IPR045063">
    <property type="entry name" value="Dynamin_N"/>
</dbReference>
<dbReference type="GO" id="GO:0008017">
    <property type="term" value="F:microtubule binding"/>
    <property type="evidence" value="ECO:0007669"/>
    <property type="project" value="TreeGrafter"/>
</dbReference>
<evidence type="ECO:0000313" key="6">
    <source>
        <dbReference type="Proteomes" id="UP000036947"/>
    </source>
</evidence>
<comment type="caution">
    <text evidence="5">The sequence shown here is derived from an EMBL/GenBank/DDBJ whole genome shotgun (WGS) entry which is preliminary data.</text>
</comment>
<proteinExistence type="predicted"/>
<evidence type="ECO:0000313" key="5">
    <source>
        <dbReference type="EMBL" id="KND86418.1"/>
    </source>
</evidence>
<dbReference type="GO" id="GO:0016559">
    <property type="term" value="P:peroxisome fission"/>
    <property type="evidence" value="ECO:0007669"/>
    <property type="project" value="TreeGrafter"/>
</dbReference>
<dbReference type="PRINTS" id="PR00195">
    <property type="entry name" value="DYNAMIN"/>
</dbReference>
<dbReference type="STRING" id="1163406.A0A0L0MWX6"/>
<reference evidence="5 6" key="1">
    <citation type="journal article" date="2015" name="BMC Genomics">
        <title>The genome of the truffle-parasite Tolypocladium ophioglossoides and the evolution of antifungal peptaibiotics.</title>
        <authorList>
            <person name="Quandt C.A."/>
            <person name="Bushley K.E."/>
            <person name="Spatafora J.W."/>
        </authorList>
    </citation>
    <scope>NUCLEOTIDE SEQUENCE [LARGE SCALE GENOMIC DNA]</scope>
    <source>
        <strain evidence="5 6">CBS 100239</strain>
    </source>
</reference>
<dbReference type="PANTHER" id="PTHR11566:SF215">
    <property type="entry name" value="DYNAMIN GTPASE"/>
    <property type="match status" value="1"/>
</dbReference>
<dbReference type="GO" id="GO:0016020">
    <property type="term" value="C:membrane"/>
    <property type="evidence" value="ECO:0007669"/>
    <property type="project" value="TreeGrafter"/>
</dbReference>
<feature type="domain" description="Dynamin-type G" evidence="4">
    <location>
        <begin position="19"/>
        <end position="310"/>
    </location>
</feature>
<protein>
    <submittedName>
        <fullName evidence="5">Interferon-induced GTP-binding protein Mx2</fullName>
    </submittedName>
</protein>
<dbReference type="InterPro" id="IPR022812">
    <property type="entry name" value="Dynamin"/>
</dbReference>
<dbReference type="InterPro" id="IPR027417">
    <property type="entry name" value="P-loop_NTPase"/>
</dbReference>
<dbReference type="GO" id="GO:0005739">
    <property type="term" value="C:mitochondrion"/>
    <property type="evidence" value="ECO:0007669"/>
    <property type="project" value="TreeGrafter"/>
</dbReference>
<sequence length="707" mass="80707">MSIQQDDTPKLLTSVGRLRKIDQLPCSCGDQSSGKSSLLESLTGIPFPRGQELCTRYATQITHRREAGLSINITIIPGPHESDEHRKYLEAFHKQVETVAQLHAELPDILDEVNERMGIRTNKNPDSAKTFSEDVLKIERCGLKEDYLTIIDVPGIFRLKTDGVTTDKDKELVKEMVHNYIRDSRTIILAVLPCNVDIATQEILALAEEYDETGDRTLGILTKPDLVKERSAQAVVCGLVEGKRRPLNLGYFLVRNRGGDDNEDTSPIHEREKFFEREPWCRLPEERVGISALRTRLQELLGQITDRAFPKLRAEAREMLVLSQKALKGLGPTRETEREQQQYLAAIAGEFQQIVRSSLAADYSSLECFTNLHLRLITNIVTTTEAFNVEFSNRSHAYMFKTEPESDPVPPDEGNVVDKREDDLEELSLGEFLQRQAAFVDLEGIITDDLTKPKPKKGITNWICSIYQRSRGIELGTFGPAMLSTAFREQSVHWELLTTQYLSTIIVIIHNFIVANMETVCPDWRTRKELMASMMNQLLASYQAGMEQAKFLVHVERQKRPYTLNQYFNSNLQESRGNRITEDSRWCARKEGRNDHGKLVVDLGMIGFVTRNRSNAEHVVEDIHDILEAYYKVARNRFVDNVYHRAVDHYLLSGPNSPLLFFTEQWVLELDADTLATIAGESRQSRAERARLRKRIEDLQGAIEIMR</sequence>
<dbReference type="GO" id="GO:0003924">
    <property type="term" value="F:GTPase activity"/>
    <property type="evidence" value="ECO:0007669"/>
    <property type="project" value="InterPro"/>
</dbReference>
<dbReference type="AlphaFoldDB" id="A0A0L0MWX6"/>
<evidence type="ECO:0000259" key="3">
    <source>
        <dbReference type="PROSITE" id="PS51388"/>
    </source>
</evidence>
<dbReference type="GO" id="GO:0000266">
    <property type="term" value="P:mitochondrial fission"/>
    <property type="evidence" value="ECO:0007669"/>
    <property type="project" value="TreeGrafter"/>
</dbReference>
<dbReference type="GO" id="GO:0005874">
    <property type="term" value="C:microtubule"/>
    <property type="evidence" value="ECO:0007669"/>
    <property type="project" value="TreeGrafter"/>
</dbReference>
<dbReference type="SMART" id="SM00053">
    <property type="entry name" value="DYNc"/>
    <property type="match status" value="1"/>
</dbReference>
<dbReference type="Gene3D" id="1.20.120.1240">
    <property type="entry name" value="Dynamin, middle domain"/>
    <property type="match status" value="1"/>
</dbReference>
<dbReference type="OrthoDB" id="415706at2759"/>
<dbReference type="InterPro" id="IPR000375">
    <property type="entry name" value="Dynamin_stalk"/>
</dbReference>
<dbReference type="PANTHER" id="PTHR11566">
    <property type="entry name" value="DYNAMIN"/>
    <property type="match status" value="1"/>
</dbReference>
<keyword evidence="1" id="KW-0547">Nucleotide-binding</keyword>
<dbReference type="Proteomes" id="UP000036947">
    <property type="component" value="Unassembled WGS sequence"/>
</dbReference>